<organism evidence="2 3">
    <name type="scientific">Anolis carolinensis</name>
    <name type="common">Green anole</name>
    <name type="synonym">American chameleon</name>
    <dbReference type="NCBI Taxonomy" id="28377"/>
    <lineage>
        <taxon>Eukaryota</taxon>
        <taxon>Metazoa</taxon>
        <taxon>Chordata</taxon>
        <taxon>Craniata</taxon>
        <taxon>Vertebrata</taxon>
        <taxon>Euteleostomi</taxon>
        <taxon>Lepidosauria</taxon>
        <taxon>Squamata</taxon>
        <taxon>Bifurcata</taxon>
        <taxon>Unidentata</taxon>
        <taxon>Episquamata</taxon>
        <taxon>Toxicofera</taxon>
        <taxon>Iguania</taxon>
        <taxon>Dactyloidae</taxon>
        <taxon>Anolis</taxon>
    </lineage>
</organism>
<sequence>LVFRISGEKVLIPCEATNPQTRWFWFPLHSRCVNITGKSVEIIQNHTTHEVTPLQFNKRLNQAPESLFLMDLRLSDAGTYVCRLPNGSETRTTLWMTQGKTYILEFPALIFWVIWLCGRPACLHMMWSIMTLLPQFTHSAPCCPSSDSLTSRRAPWVKWGRSMVGRYATNTLASLCYIRNNGATTGLSHVATLTHV</sequence>
<dbReference type="InParanoid" id="A0A803T5D1"/>
<reference evidence="2" key="2">
    <citation type="submission" date="2025-08" db="UniProtKB">
        <authorList>
            <consortium name="Ensembl"/>
        </authorList>
    </citation>
    <scope>IDENTIFICATION</scope>
</reference>
<accession>A0A803T5D1</accession>
<name>A0A803T5D1_ANOCA</name>
<dbReference type="Ensembl" id="ENSACAT00000043606.1">
    <property type="protein sequence ID" value="ENSACAP00000030421.1"/>
    <property type="gene ID" value="ENSACAG00000044539.1"/>
</dbReference>
<dbReference type="Proteomes" id="UP000001646">
    <property type="component" value="Unplaced"/>
</dbReference>
<dbReference type="AlphaFoldDB" id="A0A803T5D1"/>
<evidence type="ECO:0000259" key="1">
    <source>
        <dbReference type="PROSITE" id="PS50835"/>
    </source>
</evidence>
<reference evidence="2" key="1">
    <citation type="submission" date="2009-12" db="EMBL/GenBank/DDBJ databases">
        <title>The Genome Sequence of Anolis carolinensis (Green Anole Lizard).</title>
        <authorList>
            <consortium name="The Genome Sequencing Platform"/>
            <person name="Di Palma F."/>
            <person name="Alfoldi J."/>
            <person name="Heiman D."/>
            <person name="Young S."/>
            <person name="Grabherr M."/>
            <person name="Johnson J."/>
            <person name="Lander E.S."/>
            <person name="Lindblad-Toh K."/>
        </authorList>
    </citation>
    <scope>NUCLEOTIDE SEQUENCE [LARGE SCALE GENOMIC DNA]</scope>
    <source>
        <strain evidence="2">JBL SC #1</strain>
    </source>
</reference>
<proteinExistence type="predicted"/>
<keyword evidence="3" id="KW-1185">Reference proteome</keyword>
<dbReference type="InterPro" id="IPR007110">
    <property type="entry name" value="Ig-like_dom"/>
</dbReference>
<dbReference type="Gene3D" id="2.60.40.10">
    <property type="entry name" value="Immunoglobulins"/>
    <property type="match status" value="1"/>
</dbReference>
<dbReference type="InterPro" id="IPR036179">
    <property type="entry name" value="Ig-like_dom_sf"/>
</dbReference>
<dbReference type="PROSITE" id="PS50835">
    <property type="entry name" value="IG_LIKE"/>
    <property type="match status" value="1"/>
</dbReference>
<evidence type="ECO:0000313" key="2">
    <source>
        <dbReference type="Ensembl" id="ENSACAP00000030421.1"/>
    </source>
</evidence>
<dbReference type="InterPro" id="IPR013783">
    <property type="entry name" value="Ig-like_fold"/>
</dbReference>
<dbReference type="SUPFAM" id="SSF48726">
    <property type="entry name" value="Immunoglobulin"/>
    <property type="match status" value="1"/>
</dbReference>
<protein>
    <recommendedName>
        <fullName evidence="1">Ig-like domain-containing protein</fullName>
    </recommendedName>
</protein>
<evidence type="ECO:0000313" key="3">
    <source>
        <dbReference type="Proteomes" id="UP000001646"/>
    </source>
</evidence>
<feature type="domain" description="Ig-like" evidence="1">
    <location>
        <begin position="7"/>
        <end position="93"/>
    </location>
</feature>
<reference evidence="2" key="3">
    <citation type="submission" date="2025-09" db="UniProtKB">
        <authorList>
            <consortium name="Ensembl"/>
        </authorList>
    </citation>
    <scope>IDENTIFICATION</scope>
</reference>